<dbReference type="Pfam" id="PF01312">
    <property type="entry name" value="Bac_export_2"/>
    <property type="match status" value="1"/>
</dbReference>
<organism evidence="6 7">
    <name type="scientific">Spongiibacter thalassae</name>
    <dbReference type="NCBI Taxonomy" id="2721624"/>
    <lineage>
        <taxon>Bacteria</taxon>
        <taxon>Pseudomonadati</taxon>
        <taxon>Pseudomonadota</taxon>
        <taxon>Gammaproteobacteria</taxon>
        <taxon>Cellvibrionales</taxon>
        <taxon>Spongiibacteraceae</taxon>
        <taxon>Spongiibacter</taxon>
    </lineage>
</organism>
<keyword evidence="3" id="KW-0653">Protein transport</keyword>
<keyword evidence="6" id="KW-0966">Cell projection</keyword>
<evidence type="ECO:0000313" key="6">
    <source>
        <dbReference type="EMBL" id="NKI16792.1"/>
    </source>
</evidence>
<keyword evidence="6" id="KW-0969">Cilium</keyword>
<feature type="region of interest" description="Disordered" evidence="5">
    <location>
        <begin position="92"/>
        <end position="142"/>
    </location>
</feature>
<evidence type="ECO:0000256" key="3">
    <source>
        <dbReference type="ARBA" id="ARBA00023225"/>
    </source>
</evidence>
<evidence type="ECO:0000256" key="5">
    <source>
        <dbReference type="SAM" id="MobiDB-lite"/>
    </source>
</evidence>
<sequence length="142" mass="15786">MTAESGTIAVSLHYDGSEAPRVSAKGEGDVARRILELATEHDIPIYQNAELLQLLSRVELDSEIPPTLYIAVAEIIAFAYRLKDRVPDNYAGYGAYQDVDDADGNESTEEPLRQRPMRDQPVREVSGEVLSAEEDPLRPEEE</sequence>
<dbReference type="PANTHER" id="PTHR30531:SF12">
    <property type="entry name" value="FLAGELLAR BIOSYNTHETIC PROTEIN FLHB"/>
    <property type="match status" value="1"/>
</dbReference>
<dbReference type="Gene3D" id="3.40.1690.10">
    <property type="entry name" value="secretion proteins EscU"/>
    <property type="match status" value="1"/>
</dbReference>
<dbReference type="PANTHER" id="PTHR30531">
    <property type="entry name" value="FLAGELLAR BIOSYNTHETIC PROTEIN FLHB"/>
    <property type="match status" value="1"/>
</dbReference>
<keyword evidence="6" id="KW-0282">Flagellum</keyword>
<name>A0ABX1GE88_9GAMM</name>
<proteinExistence type="inferred from homology"/>
<dbReference type="RefSeq" id="WP_168449343.1">
    <property type="nucleotide sequence ID" value="NZ_JAAWWK010000002.1"/>
</dbReference>
<accession>A0ABX1GE88</accession>
<dbReference type="InterPro" id="IPR006135">
    <property type="entry name" value="T3SS_substrate_exporter"/>
</dbReference>
<comment type="caution">
    <text evidence="6">The sequence shown here is derived from an EMBL/GenBank/DDBJ whole genome shotgun (WGS) entry which is preliminary data.</text>
</comment>
<dbReference type="Proteomes" id="UP000765845">
    <property type="component" value="Unassembled WGS sequence"/>
</dbReference>
<dbReference type="InterPro" id="IPR029025">
    <property type="entry name" value="T3SS_substrate_exporter_C"/>
</dbReference>
<evidence type="ECO:0000256" key="2">
    <source>
        <dbReference type="ARBA" id="ARBA00021622"/>
    </source>
</evidence>
<comment type="function">
    <text evidence="4">Required for formation of the rod structure in the basal body of the flagellar apparatus. Together with FliI and FliH, may constitute the export apparatus of flagellin.</text>
</comment>
<gene>
    <name evidence="6" type="ORF">HCU74_05075</name>
</gene>
<evidence type="ECO:0000256" key="4">
    <source>
        <dbReference type="ARBA" id="ARBA00025078"/>
    </source>
</evidence>
<evidence type="ECO:0000313" key="7">
    <source>
        <dbReference type="Proteomes" id="UP000765845"/>
    </source>
</evidence>
<keyword evidence="3" id="KW-1006">Bacterial flagellum protein export</keyword>
<dbReference type="EMBL" id="JAAWWK010000002">
    <property type="protein sequence ID" value="NKI16792.1"/>
    <property type="molecule type" value="Genomic_DNA"/>
</dbReference>
<feature type="compositionally biased region" description="Basic and acidic residues" evidence="5">
    <location>
        <begin position="110"/>
        <end position="126"/>
    </location>
</feature>
<keyword evidence="7" id="KW-1185">Reference proteome</keyword>
<feature type="compositionally biased region" description="Acidic residues" evidence="5">
    <location>
        <begin position="98"/>
        <end position="109"/>
    </location>
</feature>
<protein>
    <recommendedName>
        <fullName evidence="2">Flagellar biosynthetic protein FlhB</fullName>
    </recommendedName>
</protein>
<keyword evidence="3" id="KW-0813">Transport</keyword>
<evidence type="ECO:0000256" key="1">
    <source>
        <dbReference type="ARBA" id="ARBA00010690"/>
    </source>
</evidence>
<comment type="similarity">
    <text evidence="1">Belongs to the type III secretion exporter family.</text>
</comment>
<reference evidence="6 7" key="1">
    <citation type="submission" date="2020-04" db="EMBL/GenBank/DDBJ databases">
        <authorList>
            <person name="Yoon J."/>
        </authorList>
    </citation>
    <scope>NUCLEOTIDE SEQUENCE [LARGE SCALE GENOMIC DNA]</scope>
    <source>
        <strain evidence="6 7">KMU-166</strain>
    </source>
</reference>
<dbReference type="SUPFAM" id="SSF160544">
    <property type="entry name" value="EscU C-terminal domain-like"/>
    <property type="match status" value="1"/>
</dbReference>